<protein>
    <submittedName>
        <fullName evidence="1">Uncharacterized protein</fullName>
    </submittedName>
</protein>
<accession>A0A6S7G3Q6</accession>
<proteinExistence type="predicted"/>
<dbReference type="Proteomes" id="UP001152795">
    <property type="component" value="Unassembled WGS sequence"/>
</dbReference>
<dbReference type="InterPro" id="IPR003497">
    <property type="entry name" value="BRO_N_domain"/>
</dbReference>
<keyword evidence="2" id="KW-1185">Reference proteome</keyword>
<dbReference type="OrthoDB" id="7468926at2759"/>
<dbReference type="PROSITE" id="PS51750">
    <property type="entry name" value="BRO_N"/>
    <property type="match status" value="1"/>
</dbReference>
<comment type="caution">
    <text evidence="1">The sequence shown here is derived from an EMBL/GenBank/DDBJ whole genome shotgun (WGS) entry which is preliminary data.</text>
</comment>
<evidence type="ECO:0000313" key="2">
    <source>
        <dbReference type="Proteomes" id="UP001152795"/>
    </source>
</evidence>
<sequence length="226" mass="25928">MEMIVLRNSALIGNKEVTTIRSDDGSDTFYFAASELAAALGYIRTQNAVTRHTKEWMRTTLENIKGSLFRGPLSVPGGEQPNTVFVTEPGLYSLVSRSKLRAAENFQRCFKQSKKYQGSELQQLGGDIEQAEVRRELVYKSDIVKDPEAVLRGKKGGLVAQEKIRQIKKDLEKKEFQVCDQEKEITELKDKVLYLLVEIDELEDELDERDKEIRRLEDEKLVKQEQ</sequence>
<reference evidence="1" key="1">
    <citation type="submission" date="2020-04" db="EMBL/GenBank/DDBJ databases">
        <authorList>
            <person name="Alioto T."/>
            <person name="Alioto T."/>
            <person name="Gomez Garrido J."/>
        </authorList>
    </citation>
    <scope>NUCLEOTIDE SEQUENCE</scope>
    <source>
        <strain evidence="1">A484AB</strain>
    </source>
</reference>
<dbReference type="SMART" id="SM01040">
    <property type="entry name" value="Bro-N"/>
    <property type="match status" value="1"/>
</dbReference>
<evidence type="ECO:0000313" key="1">
    <source>
        <dbReference type="EMBL" id="CAB3980450.1"/>
    </source>
</evidence>
<gene>
    <name evidence="1" type="ORF">PACLA_8A030907</name>
</gene>
<dbReference type="AlphaFoldDB" id="A0A6S7G3Q6"/>
<name>A0A6S7G3Q6_PARCT</name>
<dbReference type="Pfam" id="PF02498">
    <property type="entry name" value="Bro-N"/>
    <property type="match status" value="1"/>
</dbReference>
<dbReference type="EMBL" id="CACRXK020000292">
    <property type="protein sequence ID" value="CAB3980450.1"/>
    <property type="molecule type" value="Genomic_DNA"/>
</dbReference>
<organism evidence="1 2">
    <name type="scientific">Paramuricea clavata</name>
    <name type="common">Red gorgonian</name>
    <name type="synonym">Violescent sea-whip</name>
    <dbReference type="NCBI Taxonomy" id="317549"/>
    <lineage>
        <taxon>Eukaryota</taxon>
        <taxon>Metazoa</taxon>
        <taxon>Cnidaria</taxon>
        <taxon>Anthozoa</taxon>
        <taxon>Octocorallia</taxon>
        <taxon>Malacalcyonacea</taxon>
        <taxon>Plexauridae</taxon>
        <taxon>Paramuricea</taxon>
    </lineage>
</organism>